<feature type="transmembrane region" description="Helical" evidence="1">
    <location>
        <begin position="283"/>
        <end position="304"/>
    </location>
</feature>
<dbReference type="PANTHER" id="PTHR23028">
    <property type="entry name" value="ACETYLTRANSFERASE"/>
    <property type="match status" value="1"/>
</dbReference>
<dbReference type="EMBL" id="MF417862">
    <property type="protein sequence ID" value="ASN67662.1"/>
    <property type="molecule type" value="Genomic_DNA"/>
</dbReference>
<feature type="domain" description="Acyltransferase 3" evidence="2">
    <location>
        <begin position="2"/>
        <end position="300"/>
    </location>
</feature>
<dbReference type="GO" id="GO:0016747">
    <property type="term" value="F:acyltransferase activity, transferring groups other than amino-acyl groups"/>
    <property type="evidence" value="ECO:0007669"/>
    <property type="project" value="InterPro"/>
</dbReference>
<dbReference type="GO" id="GO:0016020">
    <property type="term" value="C:membrane"/>
    <property type="evidence" value="ECO:0007669"/>
    <property type="project" value="TreeGrafter"/>
</dbReference>
<feature type="transmembrane region" description="Helical" evidence="1">
    <location>
        <begin position="253"/>
        <end position="271"/>
    </location>
</feature>
<proteinExistence type="predicted"/>
<accession>A0A2H4IYS5</accession>
<keyword evidence="1" id="KW-0472">Membrane</keyword>
<feature type="transmembrane region" description="Helical" evidence="1">
    <location>
        <begin position="187"/>
        <end position="204"/>
    </location>
</feature>
<feature type="transmembrane region" description="Helical" evidence="1">
    <location>
        <begin position="130"/>
        <end position="149"/>
    </location>
</feature>
<feature type="transmembrane region" description="Helical" evidence="1">
    <location>
        <begin position="25"/>
        <end position="43"/>
    </location>
</feature>
<feature type="transmembrane region" description="Helical" evidence="1">
    <location>
        <begin position="224"/>
        <end position="241"/>
    </location>
</feature>
<dbReference type="GO" id="GO:0000271">
    <property type="term" value="P:polysaccharide biosynthetic process"/>
    <property type="evidence" value="ECO:0007669"/>
    <property type="project" value="TreeGrafter"/>
</dbReference>
<gene>
    <name evidence="3" type="ORF">7F9_7</name>
</gene>
<dbReference type="InterPro" id="IPR050879">
    <property type="entry name" value="Acyltransferase_3"/>
</dbReference>
<sequence>MAVLIVLIVHSMVMFFPNTYEGLAGSGKIGVWLFFVLSAFLLTNNFIQKGFGLNNITSYAIGRIIRIMPLYIITLIVYCAFGYFPPQAAYEIFKLNSPWGHLWTIAVEFKFYFLLPIIAFALIKMNERFGLYLALLSALVIIALQQWYYPYFEVKPSSTDMIGYVSAFIPGMCCAVVLSVYTFKKDAVSDIACVLVLIGIMLSVPQLRSLFFGIPNDGYLLNKHVHFSFAWTILVYFALSSSGKINKLFRSKALMHLGKWSFSIYLFHWLVYTQLTKHFAGSYLWATLALFIAVTTGAAIYFLIEKPIEKLRHIIMKMV</sequence>
<keyword evidence="1" id="KW-0812">Transmembrane</keyword>
<name>A0A2H4IYS5_9CAUD</name>
<keyword evidence="1" id="KW-1133">Transmembrane helix</keyword>
<reference evidence="3" key="1">
    <citation type="submission" date="2017-06" db="EMBL/GenBank/DDBJ databases">
        <title>Novel phages from South African skin metaviromes.</title>
        <authorList>
            <person name="van Zyl L.J."/>
            <person name="Abrahams Y."/>
            <person name="Stander E.A."/>
            <person name="Kirby B.M."/>
            <person name="Clavaud C."/>
            <person name="Farcet C."/>
            <person name="Breton L."/>
            <person name="Trindade M.I."/>
        </authorList>
    </citation>
    <scope>NUCLEOTIDE SEQUENCE</scope>
</reference>
<evidence type="ECO:0000256" key="1">
    <source>
        <dbReference type="SAM" id="Phobius"/>
    </source>
</evidence>
<dbReference type="PANTHER" id="PTHR23028:SF53">
    <property type="entry name" value="ACYL_TRANSF_3 DOMAIN-CONTAINING PROTEIN"/>
    <property type="match status" value="1"/>
</dbReference>
<feature type="transmembrane region" description="Helical" evidence="1">
    <location>
        <begin position="103"/>
        <end position="123"/>
    </location>
</feature>
<evidence type="ECO:0000259" key="2">
    <source>
        <dbReference type="Pfam" id="PF01757"/>
    </source>
</evidence>
<organism evidence="3">
    <name type="scientific">uncultured Caudovirales phage</name>
    <dbReference type="NCBI Taxonomy" id="2100421"/>
    <lineage>
        <taxon>Viruses</taxon>
        <taxon>Duplodnaviria</taxon>
        <taxon>Heunggongvirae</taxon>
        <taxon>Uroviricota</taxon>
        <taxon>Caudoviricetes</taxon>
        <taxon>Peduoviridae</taxon>
        <taxon>Maltschvirus</taxon>
        <taxon>Maltschvirus maltsch</taxon>
    </lineage>
</organism>
<evidence type="ECO:0000313" key="3">
    <source>
        <dbReference type="EMBL" id="ASN67662.1"/>
    </source>
</evidence>
<feature type="transmembrane region" description="Helical" evidence="1">
    <location>
        <begin position="64"/>
        <end position="83"/>
    </location>
</feature>
<feature type="transmembrane region" description="Helical" evidence="1">
    <location>
        <begin position="161"/>
        <end position="180"/>
    </location>
</feature>
<dbReference type="Pfam" id="PF01757">
    <property type="entry name" value="Acyl_transf_3"/>
    <property type="match status" value="1"/>
</dbReference>
<protein>
    <recommendedName>
        <fullName evidence="2">Acyltransferase 3 domain-containing protein</fullName>
    </recommendedName>
</protein>
<dbReference type="InterPro" id="IPR002656">
    <property type="entry name" value="Acyl_transf_3_dom"/>
</dbReference>